<name>A0A848LFD7_9BACT</name>
<proteinExistence type="predicted"/>
<sequence length="133" mass="15367">PPAPEAPQKPAPRRTYSLHEFVGWERRDDRRVHVKLRVTIDSVSLFTREAANISNGGVFLAMEELLPLGERLEMTLHFDTPERHISARGVVVWQNERADMRHPRGVGVKFTALEDEARRFITYYVKKAQMRTG</sequence>
<comment type="caution">
    <text evidence="2">The sequence shown here is derived from an EMBL/GenBank/DDBJ whole genome shotgun (WGS) entry which is preliminary data.</text>
</comment>
<accession>A0A848LFD7</accession>
<feature type="domain" description="PilZ" evidence="1">
    <location>
        <begin position="25"/>
        <end position="125"/>
    </location>
</feature>
<organism evidence="2 3">
    <name type="scientific">Pyxidicoccus fallax</name>
    <dbReference type="NCBI Taxonomy" id="394095"/>
    <lineage>
        <taxon>Bacteria</taxon>
        <taxon>Pseudomonadati</taxon>
        <taxon>Myxococcota</taxon>
        <taxon>Myxococcia</taxon>
        <taxon>Myxococcales</taxon>
        <taxon>Cystobacterineae</taxon>
        <taxon>Myxococcaceae</taxon>
        <taxon>Pyxidicoccus</taxon>
    </lineage>
</organism>
<evidence type="ECO:0000313" key="2">
    <source>
        <dbReference type="EMBL" id="NMO15723.1"/>
    </source>
</evidence>
<evidence type="ECO:0000313" key="3">
    <source>
        <dbReference type="Proteomes" id="UP000518300"/>
    </source>
</evidence>
<reference evidence="2 3" key="1">
    <citation type="submission" date="2020-04" db="EMBL/GenBank/DDBJ databases">
        <title>Draft genome of Pyxidicoccus fallax type strain.</title>
        <authorList>
            <person name="Whitworth D.E."/>
        </authorList>
    </citation>
    <scope>NUCLEOTIDE SEQUENCE [LARGE SCALE GENOMIC DNA]</scope>
    <source>
        <strain evidence="2 3">DSM 14698</strain>
    </source>
</reference>
<dbReference type="InterPro" id="IPR011752">
    <property type="entry name" value="PilV_Myxo-type"/>
</dbReference>
<dbReference type="SUPFAM" id="SSF141371">
    <property type="entry name" value="PilZ domain-like"/>
    <property type="match status" value="1"/>
</dbReference>
<dbReference type="GO" id="GO:0035438">
    <property type="term" value="F:cyclic-di-GMP binding"/>
    <property type="evidence" value="ECO:0007669"/>
    <property type="project" value="InterPro"/>
</dbReference>
<feature type="non-terminal residue" evidence="2">
    <location>
        <position position="1"/>
    </location>
</feature>
<dbReference type="RefSeq" id="WP_169345003.1">
    <property type="nucleotide sequence ID" value="NZ_JABBJJ010000045.1"/>
</dbReference>
<gene>
    <name evidence="2" type="ORF">HG543_12790</name>
</gene>
<keyword evidence="3" id="KW-1185">Reference proteome</keyword>
<dbReference type="Proteomes" id="UP000518300">
    <property type="component" value="Unassembled WGS sequence"/>
</dbReference>
<dbReference type="InterPro" id="IPR009875">
    <property type="entry name" value="PilZ_domain"/>
</dbReference>
<dbReference type="AlphaFoldDB" id="A0A848LFD7"/>
<evidence type="ECO:0000259" key="1">
    <source>
        <dbReference type="Pfam" id="PF07238"/>
    </source>
</evidence>
<dbReference type="Pfam" id="PF07238">
    <property type="entry name" value="PilZ"/>
    <property type="match status" value="1"/>
</dbReference>
<dbReference type="EMBL" id="JABBJJ010000045">
    <property type="protein sequence ID" value="NMO15723.1"/>
    <property type="molecule type" value="Genomic_DNA"/>
</dbReference>
<dbReference type="Gene3D" id="2.40.10.220">
    <property type="entry name" value="predicted glycosyltransferase like domains"/>
    <property type="match status" value="1"/>
</dbReference>
<protein>
    <submittedName>
        <fullName evidence="2">TIGR02266 family protein</fullName>
    </submittedName>
</protein>
<dbReference type="NCBIfam" id="TIGR02266">
    <property type="entry name" value="gmx_TIGR02266"/>
    <property type="match status" value="1"/>
</dbReference>